<evidence type="ECO:0000259" key="2">
    <source>
        <dbReference type="Pfam" id="PF13354"/>
    </source>
</evidence>
<dbReference type="InterPro" id="IPR045155">
    <property type="entry name" value="Beta-lactam_cat"/>
</dbReference>
<feature type="region of interest" description="Disordered" evidence="1">
    <location>
        <begin position="31"/>
        <end position="56"/>
    </location>
</feature>
<keyword evidence="4" id="KW-1185">Reference proteome</keyword>
<comment type="caution">
    <text evidence="3">The sequence shown here is derived from an EMBL/GenBank/DDBJ whole genome shotgun (WGS) entry which is preliminary data.</text>
</comment>
<dbReference type="SUPFAM" id="SSF56601">
    <property type="entry name" value="beta-lactamase/transpeptidase-like"/>
    <property type="match status" value="1"/>
</dbReference>
<dbReference type="PANTHER" id="PTHR35333:SF3">
    <property type="entry name" value="BETA-LACTAMASE-TYPE TRANSPEPTIDASE FOLD CONTAINING PROTEIN"/>
    <property type="match status" value="1"/>
</dbReference>
<name>A0ABP8S145_9PSEU</name>
<evidence type="ECO:0000313" key="3">
    <source>
        <dbReference type="EMBL" id="GAA4557471.1"/>
    </source>
</evidence>
<sequence>MTTVGQVIAPHPSRRTVLLGGLALVTAGCAVPPGPDGLDEPTETPTPDPTPTPSPAAAAATELAALEQRFGGRLGVFAVDTGTGTTIGHRADERFLMCSTSKMLAASAILALRLDRPGLLERSISYPRTVLVANSPETQQHGAMTVAELCRAAMTLSDNTAMNLLLEVLGGPGGLTGFLRRSGDGISRQDRTETDLNVLDGDKDTSTPARMAANLRSFALDDGLDPEGRDLLVGWLTANTTGATRITAGLPADWVVGDKTGAGAQGEINDVAVVWPPGRAPLVIAVYTSPADPASDGSPETVADAAAIVARTL</sequence>
<dbReference type="InterPro" id="IPR012338">
    <property type="entry name" value="Beta-lactam/transpept-like"/>
</dbReference>
<gene>
    <name evidence="3" type="primary">blaMAB</name>
    <name evidence="3" type="ORF">GCM10023175_61840</name>
</gene>
<organism evidence="3 4">
    <name type="scientific">Pseudonocardia xishanensis</name>
    <dbReference type="NCBI Taxonomy" id="630995"/>
    <lineage>
        <taxon>Bacteria</taxon>
        <taxon>Bacillati</taxon>
        <taxon>Actinomycetota</taxon>
        <taxon>Actinomycetes</taxon>
        <taxon>Pseudonocardiales</taxon>
        <taxon>Pseudonocardiaceae</taxon>
        <taxon>Pseudonocardia</taxon>
    </lineage>
</organism>
<dbReference type="PRINTS" id="PR00118">
    <property type="entry name" value="BLACTAMASEA"/>
</dbReference>
<feature type="compositionally biased region" description="Pro residues" evidence="1">
    <location>
        <begin position="44"/>
        <end position="54"/>
    </location>
</feature>
<dbReference type="NCBIfam" id="NF033103">
    <property type="entry name" value="bla_class_A"/>
    <property type="match status" value="1"/>
</dbReference>
<protein>
    <submittedName>
        <fullName evidence="3">MAB family class A beta-lactamase</fullName>
    </submittedName>
</protein>
<dbReference type="Proteomes" id="UP001501598">
    <property type="component" value="Unassembled WGS sequence"/>
</dbReference>
<dbReference type="InterPro" id="IPR000871">
    <property type="entry name" value="Beta-lactam_class-A"/>
</dbReference>
<feature type="domain" description="Beta-lactamase class A catalytic" evidence="2">
    <location>
        <begin position="75"/>
        <end position="288"/>
    </location>
</feature>
<dbReference type="PANTHER" id="PTHR35333">
    <property type="entry name" value="BETA-LACTAMASE"/>
    <property type="match status" value="1"/>
</dbReference>
<proteinExistence type="predicted"/>
<reference evidence="4" key="1">
    <citation type="journal article" date="2019" name="Int. J. Syst. Evol. Microbiol.">
        <title>The Global Catalogue of Microorganisms (GCM) 10K type strain sequencing project: providing services to taxonomists for standard genome sequencing and annotation.</title>
        <authorList>
            <consortium name="The Broad Institute Genomics Platform"/>
            <consortium name="The Broad Institute Genome Sequencing Center for Infectious Disease"/>
            <person name="Wu L."/>
            <person name="Ma J."/>
        </authorList>
    </citation>
    <scope>NUCLEOTIDE SEQUENCE [LARGE SCALE GENOMIC DNA]</scope>
    <source>
        <strain evidence="4">JCM 17906</strain>
    </source>
</reference>
<accession>A0ABP8S145</accession>
<evidence type="ECO:0000313" key="4">
    <source>
        <dbReference type="Proteomes" id="UP001501598"/>
    </source>
</evidence>
<dbReference type="EMBL" id="BAABGT010000101">
    <property type="protein sequence ID" value="GAA4557471.1"/>
    <property type="molecule type" value="Genomic_DNA"/>
</dbReference>
<dbReference type="Gene3D" id="3.40.710.10">
    <property type="entry name" value="DD-peptidase/beta-lactamase superfamily"/>
    <property type="match status" value="1"/>
</dbReference>
<dbReference type="Pfam" id="PF13354">
    <property type="entry name" value="Beta-lactamase2"/>
    <property type="match status" value="1"/>
</dbReference>
<evidence type="ECO:0000256" key="1">
    <source>
        <dbReference type="SAM" id="MobiDB-lite"/>
    </source>
</evidence>